<dbReference type="EMBL" id="LN483249">
    <property type="protein sequence ID" value="CDZ97737.1"/>
    <property type="molecule type" value="Genomic_DNA"/>
</dbReference>
<protein>
    <submittedName>
        <fullName evidence="6">Predicted small membrane protein</fullName>
    </submittedName>
</protein>
<reference evidence="6" key="1">
    <citation type="submission" date="2014-08" db="EMBL/GenBank/DDBJ databases">
        <authorList>
            <person name="Sharma Rahul"/>
            <person name="Thines Marco"/>
        </authorList>
    </citation>
    <scope>NUCLEOTIDE SEQUENCE</scope>
</reference>
<evidence type="ECO:0000256" key="5">
    <source>
        <dbReference type="SAM" id="Phobius"/>
    </source>
</evidence>
<keyword evidence="4 5" id="KW-0472">Membrane</keyword>
<name>A0A0F7SLC3_PHARH</name>
<dbReference type="Pfam" id="PF04241">
    <property type="entry name" value="DUF423"/>
    <property type="match status" value="1"/>
</dbReference>
<accession>A0A0F7SLC3</accession>
<feature type="transmembrane region" description="Helical" evidence="5">
    <location>
        <begin position="139"/>
        <end position="160"/>
    </location>
</feature>
<keyword evidence="3 5" id="KW-1133">Transmembrane helix</keyword>
<dbReference type="AlphaFoldDB" id="A0A0F7SLC3"/>
<dbReference type="PANTHER" id="PTHR43461:SF1">
    <property type="entry name" value="TRANSMEMBRANE PROTEIN 256"/>
    <property type="match status" value="1"/>
</dbReference>
<comment type="subcellular location">
    <subcellularLocation>
        <location evidence="1">Membrane</location>
        <topology evidence="1">Multi-pass membrane protein</topology>
    </subcellularLocation>
</comment>
<organism evidence="6">
    <name type="scientific">Phaffia rhodozyma</name>
    <name type="common">Yeast</name>
    <name type="synonym">Xanthophyllomyces dendrorhous</name>
    <dbReference type="NCBI Taxonomy" id="264483"/>
    <lineage>
        <taxon>Eukaryota</taxon>
        <taxon>Fungi</taxon>
        <taxon>Dikarya</taxon>
        <taxon>Basidiomycota</taxon>
        <taxon>Agaricomycotina</taxon>
        <taxon>Tremellomycetes</taxon>
        <taxon>Cystofilobasidiales</taxon>
        <taxon>Mrakiaceae</taxon>
        <taxon>Phaffia</taxon>
    </lineage>
</organism>
<evidence type="ECO:0000313" key="6">
    <source>
        <dbReference type="EMBL" id="CDZ97737.1"/>
    </source>
</evidence>
<sequence>MSACYMVALRNRTSACAQRISSVLNDPAEFRLLSNYHKRMFTPTPQLLWRSGAAIAGTGIMCGAFGAHGLKARVGITPDLIKSWETASHYAFLNGIALMAVSLHPRFGYHAWAGRLIAGGTLLFSGSIFGLVLDREKKFRFLGPITPLGGVAMIAGYAALLF</sequence>
<feature type="transmembrane region" description="Helical" evidence="5">
    <location>
        <begin position="47"/>
        <end position="67"/>
    </location>
</feature>
<evidence type="ECO:0000256" key="2">
    <source>
        <dbReference type="ARBA" id="ARBA00022692"/>
    </source>
</evidence>
<dbReference type="PANTHER" id="PTHR43461">
    <property type="entry name" value="TRANSMEMBRANE PROTEIN 256"/>
    <property type="match status" value="1"/>
</dbReference>
<evidence type="ECO:0000256" key="4">
    <source>
        <dbReference type="ARBA" id="ARBA00023136"/>
    </source>
</evidence>
<keyword evidence="2 5" id="KW-0812">Transmembrane</keyword>
<evidence type="ECO:0000256" key="1">
    <source>
        <dbReference type="ARBA" id="ARBA00004141"/>
    </source>
</evidence>
<feature type="transmembrane region" description="Helical" evidence="5">
    <location>
        <begin position="116"/>
        <end position="133"/>
    </location>
</feature>
<evidence type="ECO:0000256" key="3">
    <source>
        <dbReference type="ARBA" id="ARBA00022989"/>
    </source>
</evidence>
<dbReference type="GO" id="GO:0016020">
    <property type="term" value="C:membrane"/>
    <property type="evidence" value="ECO:0007669"/>
    <property type="project" value="UniProtKB-SubCell"/>
</dbReference>
<dbReference type="InterPro" id="IPR006696">
    <property type="entry name" value="DUF423"/>
</dbReference>
<proteinExistence type="predicted"/>